<feature type="region of interest" description="Disordered" evidence="1">
    <location>
        <begin position="395"/>
        <end position="429"/>
    </location>
</feature>
<dbReference type="Pfam" id="PF01585">
    <property type="entry name" value="G-patch"/>
    <property type="match status" value="1"/>
</dbReference>
<accession>A0ABM3MSC8</accession>
<name>A0ABM3MSC8_GALME</name>
<reference evidence="4" key="1">
    <citation type="submission" date="2025-08" db="UniProtKB">
        <authorList>
            <consortium name="RefSeq"/>
        </authorList>
    </citation>
    <scope>IDENTIFICATION</scope>
    <source>
        <tissue evidence="4">Whole larvae</tissue>
    </source>
</reference>
<evidence type="ECO:0000313" key="3">
    <source>
        <dbReference type="Proteomes" id="UP001652740"/>
    </source>
</evidence>
<feature type="region of interest" description="Disordered" evidence="1">
    <location>
        <begin position="105"/>
        <end position="138"/>
    </location>
</feature>
<dbReference type="Proteomes" id="UP001652740">
    <property type="component" value="Unplaced"/>
</dbReference>
<organism evidence="3 4">
    <name type="scientific">Galleria mellonella</name>
    <name type="common">Greater wax moth</name>
    <dbReference type="NCBI Taxonomy" id="7137"/>
    <lineage>
        <taxon>Eukaryota</taxon>
        <taxon>Metazoa</taxon>
        <taxon>Ecdysozoa</taxon>
        <taxon>Arthropoda</taxon>
        <taxon>Hexapoda</taxon>
        <taxon>Insecta</taxon>
        <taxon>Pterygota</taxon>
        <taxon>Neoptera</taxon>
        <taxon>Endopterygota</taxon>
        <taxon>Lepidoptera</taxon>
        <taxon>Glossata</taxon>
        <taxon>Ditrysia</taxon>
        <taxon>Pyraloidea</taxon>
        <taxon>Pyralidae</taxon>
        <taxon>Galleriinae</taxon>
        <taxon>Galleria</taxon>
    </lineage>
</organism>
<evidence type="ECO:0000256" key="1">
    <source>
        <dbReference type="SAM" id="MobiDB-lite"/>
    </source>
</evidence>
<dbReference type="PROSITE" id="PS50174">
    <property type="entry name" value="G_PATCH"/>
    <property type="match status" value="1"/>
</dbReference>
<sequence>MFLKVPKFDSECIKENLDKFKMLACSGPLAPDISRPMQSVPDHRQLGDRKTQLLEALAVPVESDKAKKMMQSMGWNGGPLGIRGEGITEPIMPHLNHKSGAGLGHVPAKKNTPTTRSTAKTQLKTQETQPPDVASNGHELTNLSYTMQNSNVEFRAKVLTALLDLVEKRSEIYIMRFQEVLSSEEMSFIMSFVCALNKRTRVAFTTREEAILNHQLLSCMKQSKDLSITCSFDNNNKRVTFVRVKPKANKWTKPPHTKASRCLSPSCVVIQRGKDGSWPDTMPSAAGLPRSQKKMNFRIFLLVNMLELLNAANIRQKTLYFNCSRKKKTFAREAATILNDGNKSLRSIITVYENDLVMDISEFYGQVSIDFEFIQAHKKCIMKKIFKKNVNNNSVKSDKACHSERRLTDETATSMNSSNSESNPETNCSSVCSETLSQNSLQDSYHSPKVLFRIGVFKSFLELMENDAQELVVSYKKRLTHKEISFIHHIINTLNKRVRMALNIAEEIRLESKLSGLMRNNRGLMIHGSVNGDKKELAIKKWAIINPREKETPETTLNPKQVYISKNPDGTWPTTFQPPHEVNESVNSFNYRVFMLVNVLEFLKNKQEDTRELSFVEQVCEEYYEYAKSLVAMVNNKQNCLHHGTDFEKSIMCDISEFYQDINLNLVFHESSRKFILMKVCLKKDNIKTENVPINNTSECINIEVIDNDDLKSNTDDSTDKHLVSTLEYDKMLKSDDQTSLEIVKEKIDKKYVITNKIIHDTNKNSMESETASFTKKSHKDLENVFYDNDDVFTDESNCNTEIKNENDAIVNHLSSSSKRSRSDSAESMPDNSKKTKILYFENSQKLSIVPKDYPRKIMTKEYLIELQNIISESIDKEDELPLLQCHGIQDGVLVYACHNERSLFFLENTLNLAGDFKIIDNNTEEDECYNMKIKINTLCQNLSKIFNRLESYNAGLNTDNWCVTDIKTNIDNIIISVDIDKESYDYVCFNNFCLYVGIDIARFSVVWD</sequence>
<dbReference type="InterPro" id="IPR000467">
    <property type="entry name" value="G_patch_dom"/>
</dbReference>
<dbReference type="Pfam" id="PF16012">
    <property type="entry name" value="DUF4780"/>
    <property type="match status" value="1"/>
</dbReference>
<dbReference type="SMART" id="SM00443">
    <property type="entry name" value="G_patch"/>
    <property type="match status" value="1"/>
</dbReference>
<evidence type="ECO:0000313" key="4">
    <source>
        <dbReference type="RefSeq" id="XP_052754266.1"/>
    </source>
</evidence>
<proteinExistence type="predicted"/>
<dbReference type="InterPro" id="IPR031961">
    <property type="entry name" value="DUF4780"/>
</dbReference>
<feature type="compositionally biased region" description="Polar residues" evidence="1">
    <location>
        <begin position="111"/>
        <end position="129"/>
    </location>
</feature>
<keyword evidence="3" id="KW-1185">Reference proteome</keyword>
<feature type="compositionally biased region" description="Basic and acidic residues" evidence="1">
    <location>
        <begin position="396"/>
        <end position="409"/>
    </location>
</feature>
<feature type="domain" description="G-patch" evidence="2">
    <location>
        <begin position="62"/>
        <end position="108"/>
    </location>
</feature>
<dbReference type="RefSeq" id="XP_052754266.1">
    <property type="nucleotide sequence ID" value="XM_052898306.1"/>
</dbReference>
<gene>
    <name evidence="4" type="primary">LOC113514004</name>
</gene>
<dbReference type="GeneID" id="113514004"/>
<protein>
    <submittedName>
        <fullName evidence="4">Uncharacterized protein LOC113514004 isoform X1</fullName>
    </submittedName>
</protein>
<evidence type="ECO:0000259" key="2">
    <source>
        <dbReference type="PROSITE" id="PS50174"/>
    </source>
</evidence>
<feature type="compositionally biased region" description="Low complexity" evidence="1">
    <location>
        <begin position="410"/>
        <end position="429"/>
    </location>
</feature>